<dbReference type="AlphaFoldDB" id="A0AAE1HT19"/>
<gene>
    <name evidence="5" type="ORF">KUF71_015274</name>
</gene>
<proteinExistence type="predicted"/>
<dbReference type="PANTHER" id="PTHR22722:SF5">
    <property type="entry name" value="LOW-DENSITY LIPOPROTEIN RECEPTOR-RELATED PROTEIN 1B"/>
    <property type="match status" value="1"/>
</dbReference>
<feature type="disulfide bond" evidence="2">
    <location>
        <begin position="157"/>
        <end position="172"/>
    </location>
</feature>
<dbReference type="PRINTS" id="PR00261">
    <property type="entry name" value="LDLRECEPTOR"/>
</dbReference>
<protein>
    <submittedName>
        <fullName evidence="5">Low-density lipoprotein receptor-related protein 2</fullName>
    </submittedName>
</protein>
<evidence type="ECO:0000256" key="3">
    <source>
        <dbReference type="SAM" id="MobiDB-lite"/>
    </source>
</evidence>
<feature type="transmembrane region" description="Helical" evidence="4">
    <location>
        <begin position="266"/>
        <end position="288"/>
    </location>
</feature>
<dbReference type="Gene3D" id="4.10.400.10">
    <property type="entry name" value="Low-density Lipoprotein Receptor"/>
    <property type="match status" value="4"/>
</dbReference>
<dbReference type="InterPro" id="IPR036055">
    <property type="entry name" value="LDL_receptor-like_sf"/>
</dbReference>
<dbReference type="PANTHER" id="PTHR22722">
    <property type="entry name" value="LOW-DENSITY LIPOPROTEIN RECEPTOR-RELATED PROTEIN 2-RELATED"/>
    <property type="match status" value="1"/>
</dbReference>
<dbReference type="GO" id="GO:0005041">
    <property type="term" value="F:low-density lipoprotein particle receptor activity"/>
    <property type="evidence" value="ECO:0007669"/>
    <property type="project" value="TreeGrafter"/>
</dbReference>
<keyword evidence="5" id="KW-0449">Lipoprotein</keyword>
<dbReference type="GO" id="GO:0005886">
    <property type="term" value="C:plasma membrane"/>
    <property type="evidence" value="ECO:0007669"/>
    <property type="project" value="TreeGrafter"/>
</dbReference>
<keyword evidence="4" id="KW-0472">Membrane</keyword>
<comment type="caution">
    <text evidence="2">Lacks conserved residue(s) required for the propagation of feature annotation.</text>
</comment>
<sequence>MCPGDQRCLGREYLCDGNADCLNALDESPPQCNGTCRPGAFFCGTATSVGPVRAAAAAGRPGAGATIGRCHKNWRRCDTKRDCADGSDERGCLPPDRRLLLTCDGGRVVQSRHVRCDGYLTDCRDGSDERQCGSGSACPPNTTFSCDGFCRPMARWCDRRKDCSDGSDEASCDFTLTTTTTTATTSRITATLPPPTSTSTSTTSSMNASSSPRSLTTPEATFSSKAEGGLVAAGSRPPEQQETPRVGANDTRVASAAGETSRGGGALAVVLSVIGALIFVHVAISLAAGVPSGEGGGHVGDQ</sequence>
<dbReference type="InterPro" id="IPR051221">
    <property type="entry name" value="LDLR-related"/>
</dbReference>
<feature type="disulfide bond" evidence="2">
    <location>
        <begin position="138"/>
        <end position="150"/>
    </location>
</feature>
<reference evidence="5" key="1">
    <citation type="submission" date="2021-07" db="EMBL/GenBank/DDBJ databases">
        <authorList>
            <person name="Catto M.A."/>
            <person name="Jacobson A."/>
            <person name="Kennedy G."/>
            <person name="Labadie P."/>
            <person name="Hunt B.G."/>
            <person name="Srinivasan R."/>
        </authorList>
    </citation>
    <scope>NUCLEOTIDE SEQUENCE</scope>
    <source>
        <strain evidence="5">PL_HMW_Pooled</strain>
        <tissue evidence="5">Head</tissue>
    </source>
</reference>
<dbReference type="CDD" id="cd00112">
    <property type="entry name" value="LDLa"/>
    <property type="match status" value="2"/>
</dbReference>
<name>A0AAE1HT19_9NEOP</name>
<evidence type="ECO:0000313" key="6">
    <source>
        <dbReference type="Proteomes" id="UP001219518"/>
    </source>
</evidence>
<feature type="region of interest" description="Disordered" evidence="3">
    <location>
        <begin position="185"/>
        <end position="250"/>
    </location>
</feature>
<dbReference type="PROSITE" id="PS50068">
    <property type="entry name" value="LDLRA_2"/>
    <property type="match status" value="4"/>
</dbReference>
<feature type="disulfide bond" evidence="2">
    <location>
        <begin position="77"/>
        <end position="92"/>
    </location>
</feature>
<evidence type="ECO:0000256" key="1">
    <source>
        <dbReference type="ARBA" id="ARBA00023157"/>
    </source>
</evidence>
<keyword evidence="4" id="KW-1133">Transmembrane helix</keyword>
<dbReference type="GO" id="GO:0043235">
    <property type="term" value="C:receptor complex"/>
    <property type="evidence" value="ECO:0007669"/>
    <property type="project" value="TreeGrafter"/>
</dbReference>
<dbReference type="SMART" id="SM00192">
    <property type="entry name" value="LDLa"/>
    <property type="match status" value="4"/>
</dbReference>
<organism evidence="5 6">
    <name type="scientific">Frankliniella fusca</name>
    <dbReference type="NCBI Taxonomy" id="407009"/>
    <lineage>
        <taxon>Eukaryota</taxon>
        <taxon>Metazoa</taxon>
        <taxon>Ecdysozoa</taxon>
        <taxon>Arthropoda</taxon>
        <taxon>Hexapoda</taxon>
        <taxon>Insecta</taxon>
        <taxon>Pterygota</taxon>
        <taxon>Neoptera</taxon>
        <taxon>Paraneoptera</taxon>
        <taxon>Thysanoptera</taxon>
        <taxon>Terebrantia</taxon>
        <taxon>Thripoidea</taxon>
        <taxon>Thripidae</taxon>
        <taxon>Frankliniella</taxon>
    </lineage>
</organism>
<comment type="caution">
    <text evidence="5">The sequence shown here is derived from an EMBL/GenBank/DDBJ whole genome shotgun (WGS) entry which is preliminary data.</text>
</comment>
<keyword evidence="1 2" id="KW-1015">Disulfide bond</keyword>
<reference evidence="5" key="2">
    <citation type="journal article" date="2023" name="BMC Genomics">
        <title>Pest status, molecular evolution, and epigenetic factors derived from the genome assembly of Frankliniella fusca, a thysanopteran phytovirus vector.</title>
        <authorList>
            <person name="Catto M.A."/>
            <person name="Labadie P.E."/>
            <person name="Jacobson A.L."/>
            <person name="Kennedy G.G."/>
            <person name="Srinivasan R."/>
            <person name="Hunt B.G."/>
        </authorList>
    </citation>
    <scope>NUCLEOTIDE SEQUENCE</scope>
    <source>
        <strain evidence="5">PL_HMW_Pooled</strain>
    </source>
</reference>
<keyword evidence="5" id="KW-0675">Receptor</keyword>
<feature type="compositionally biased region" description="Polar residues" evidence="3">
    <location>
        <begin position="215"/>
        <end position="224"/>
    </location>
</feature>
<dbReference type="EMBL" id="JAHWGI010001271">
    <property type="protein sequence ID" value="KAK3926938.1"/>
    <property type="molecule type" value="Genomic_DNA"/>
</dbReference>
<keyword evidence="6" id="KW-1185">Reference proteome</keyword>
<feature type="compositionally biased region" description="Low complexity" evidence="3">
    <location>
        <begin position="185"/>
        <end position="214"/>
    </location>
</feature>
<accession>A0AAE1HT19</accession>
<dbReference type="Proteomes" id="UP001219518">
    <property type="component" value="Unassembled WGS sequence"/>
</dbReference>
<evidence type="ECO:0000313" key="5">
    <source>
        <dbReference type="EMBL" id="KAK3926938.1"/>
    </source>
</evidence>
<dbReference type="SUPFAM" id="SSF57424">
    <property type="entry name" value="LDL receptor-like module"/>
    <property type="match status" value="2"/>
</dbReference>
<evidence type="ECO:0000256" key="2">
    <source>
        <dbReference type="PROSITE-ProRule" id="PRU00124"/>
    </source>
</evidence>
<evidence type="ECO:0000256" key="4">
    <source>
        <dbReference type="SAM" id="Phobius"/>
    </source>
</evidence>
<dbReference type="InterPro" id="IPR002172">
    <property type="entry name" value="LDrepeatLR_classA_rpt"/>
</dbReference>
<keyword evidence="4" id="KW-0812">Transmembrane</keyword>